<dbReference type="GO" id="GO:0006310">
    <property type="term" value="P:DNA recombination"/>
    <property type="evidence" value="ECO:0007669"/>
    <property type="project" value="TreeGrafter"/>
</dbReference>
<name>A0A7G8AHY2_ECOLX</name>
<proteinExistence type="predicted"/>
<evidence type="ECO:0000313" key="3">
    <source>
        <dbReference type="EMBL" id="QNI19223.1"/>
    </source>
</evidence>
<dbReference type="SUPFAM" id="SSF56712">
    <property type="entry name" value="Prokaryotic type I DNA topoisomerase"/>
    <property type="match status" value="1"/>
</dbReference>
<organism evidence="3">
    <name type="scientific">Escherichia coli</name>
    <dbReference type="NCBI Taxonomy" id="562"/>
    <lineage>
        <taxon>Bacteria</taxon>
        <taxon>Pseudomonadati</taxon>
        <taxon>Pseudomonadota</taxon>
        <taxon>Gammaproteobacteria</taxon>
        <taxon>Enterobacterales</taxon>
        <taxon>Enterobacteriaceae</taxon>
        <taxon>Escherichia</taxon>
    </lineage>
</organism>
<dbReference type="EMBL" id="MT536763">
    <property type="protein sequence ID" value="QNI19223.1"/>
    <property type="molecule type" value="Genomic_DNA"/>
</dbReference>
<dbReference type="AlphaFoldDB" id="A0A7G8AHY2"/>
<dbReference type="InterPro" id="IPR013497">
    <property type="entry name" value="Topo_IA_cen"/>
</dbReference>
<dbReference type="GO" id="GO:0003917">
    <property type="term" value="F:DNA topoisomerase type I (single strand cut, ATP-independent) activity"/>
    <property type="evidence" value="ECO:0007669"/>
    <property type="project" value="InterPro"/>
</dbReference>
<dbReference type="Pfam" id="PF13342">
    <property type="entry name" value="Toprim_Crpt"/>
    <property type="match status" value="1"/>
</dbReference>
<dbReference type="InterPro" id="IPR023405">
    <property type="entry name" value="Topo_IA_core_domain"/>
</dbReference>
<dbReference type="InterPro" id="IPR013824">
    <property type="entry name" value="Topo_IA_cen_sub1"/>
</dbReference>
<keyword evidence="3" id="KW-0614">Plasmid</keyword>
<protein>
    <submittedName>
        <fullName evidence="3">DNA topoisomerase III</fullName>
    </submittedName>
</protein>
<dbReference type="Gene3D" id="1.10.460.10">
    <property type="entry name" value="Topoisomerase I, domain 2"/>
    <property type="match status" value="1"/>
</dbReference>
<dbReference type="GO" id="GO:0043597">
    <property type="term" value="C:cytoplasmic replication fork"/>
    <property type="evidence" value="ECO:0007669"/>
    <property type="project" value="TreeGrafter"/>
</dbReference>
<dbReference type="Pfam" id="PF01131">
    <property type="entry name" value="Topoisom_bac"/>
    <property type="match status" value="1"/>
</dbReference>
<dbReference type="PANTHER" id="PTHR11390:SF21">
    <property type="entry name" value="DNA TOPOISOMERASE 3-ALPHA"/>
    <property type="match status" value="1"/>
</dbReference>
<geneLocation type="plasmid" evidence="3">
    <name>pE566-mcr-1.1</name>
</geneLocation>
<dbReference type="PANTHER" id="PTHR11390">
    <property type="entry name" value="PROKARYOTIC DNA TOPOISOMERASE"/>
    <property type="match status" value="1"/>
</dbReference>
<evidence type="ECO:0000259" key="2">
    <source>
        <dbReference type="PROSITE" id="PS52039"/>
    </source>
</evidence>
<dbReference type="PROSITE" id="PS52039">
    <property type="entry name" value="TOPO_IA_2"/>
    <property type="match status" value="1"/>
</dbReference>
<dbReference type="GO" id="GO:0003677">
    <property type="term" value="F:DNA binding"/>
    <property type="evidence" value="ECO:0007669"/>
    <property type="project" value="InterPro"/>
</dbReference>
<dbReference type="GO" id="GO:0006265">
    <property type="term" value="P:DNA topological change"/>
    <property type="evidence" value="ECO:0007669"/>
    <property type="project" value="InterPro"/>
</dbReference>
<keyword evidence="1 3" id="KW-0413">Isomerase</keyword>
<dbReference type="InterPro" id="IPR000380">
    <property type="entry name" value="Topo_IA"/>
</dbReference>
<evidence type="ECO:0000256" key="1">
    <source>
        <dbReference type="ARBA" id="ARBA00023235"/>
    </source>
</evidence>
<feature type="domain" description="Topo IA-type catalytic" evidence="2">
    <location>
        <begin position="1"/>
        <end position="134"/>
    </location>
</feature>
<dbReference type="InterPro" id="IPR025589">
    <property type="entry name" value="Toprim_C_rpt"/>
</dbReference>
<accession>A0A7G8AHY2</accession>
<reference evidence="3" key="1">
    <citation type="submission" date="2020-05" db="EMBL/GenBank/DDBJ databases">
        <authorList>
            <person name="Garcia J."/>
            <person name="Nastro M."/>
            <person name="Dabos L."/>
            <person name="Traglia G."/>
            <person name="Rodriguez H."/>
            <person name="Vay C."/>
        </authorList>
    </citation>
    <scope>NUCLEOTIDE SEQUENCE</scope>
    <source>
        <plasmid evidence="3">pE566-mcr-1.1</plasmid>
    </source>
</reference>
<sequence length="245" mass="27001">MVVNEKKTTPPPLFTEATLLAALVRVADFVTDPVIKKLLKDKDRDKKDEHGGIGTPATRASILETLKKRNYITLEKGKLIPTDTGYALIDALPDIAVNPDMTALWAEKQTLIENGEMTIEQFVDELYNDLIPMISNANSAEIKVSPSAPSGQSQRLSSPCPSCGKQIVIRPKSYSCTGCEFKIWKDFCGKSLTDKQIETLITKGVTSELKGFISQKTNKEFSAKVKLVDKATGKLGFEFTQKSKK</sequence>
<dbReference type="GO" id="GO:0006281">
    <property type="term" value="P:DNA repair"/>
    <property type="evidence" value="ECO:0007669"/>
    <property type="project" value="TreeGrafter"/>
</dbReference>